<gene>
    <name evidence="5" type="ORF">DFR58_11291</name>
</gene>
<evidence type="ECO:0000256" key="1">
    <source>
        <dbReference type="ARBA" id="ARBA00001964"/>
    </source>
</evidence>
<dbReference type="OrthoDB" id="8732661at2"/>
<dbReference type="PANTHER" id="PTHR47514">
    <property type="entry name" value="TRANSKETOLASE N-TERMINAL SECTION-RELATED"/>
    <property type="match status" value="1"/>
</dbReference>
<dbReference type="RefSeq" id="WP_114298034.1">
    <property type="nucleotide sequence ID" value="NZ_QPJT01000012.1"/>
</dbReference>
<reference evidence="5 6" key="1">
    <citation type="submission" date="2018-07" db="EMBL/GenBank/DDBJ databases">
        <title>Genomic Encyclopedia of Type Strains, Phase IV (KMG-IV): sequencing the most valuable type-strain genomes for metagenomic binning, comparative biology and taxonomic classification.</title>
        <authorList>
            <person name="Goeker M."/>
        </authorList>
    </citation>
    <scope>NUCLEOTIDE SEQUENCE [LARGE SCALE GENOMIC DNA]</scope>
    <source>
        <strain evidence="5 6">DSM 27016</strain>
    </source>
</reference>
<evidence type="ECO:0000313" key="6">
    <source>
        <dbReference type="Proteomes" id="UP000253034"/>
    </source>
</evidence>
<keyword evidence="6" id="KW-1185">Reference proteome</keyword>
<dbReference type="PANTHER" id="PTHR47514:SF1">
    <property type="entry name" value="TRANSKETOLASE N-TERMINAL SECTION-RELATED"/>
    <property type="match status" value="1"/>
</dbReference>
<protein>
    <submittedName>
        <fullName evidence="5">Transketolase</fullName>
    </submittedName>
</protein>
<comment type="caution">
    <text evidence="5">The sequence shown here is derived from an EMBL/GenBank/DDBJ whole genome shotgun (WGS) entry which is preliminary data.</text>
</comment>
<dbReference type="SUPFAM" id="SSF52518">
    <property type="entry name" value="Thiamin diphosphate-binding fold (THDP-binding)"/>
    <property type="match status" value="1"/>
</dbReference>
<dbReference type="InterPro" id="IPR005474">
    <property type="entry name" value="Transketolase_N"/>
</dbReference>
<comment type="similarity">
    <text evidence="2">Belongs to the transketolase family.</text>
</comment>
<dbReference type="CDD" id="cd02012">
    <property type="entry name" value="TPP_TK"/>
    <property type="match status" value="1"/>
</dbReference>
<name>A0A369B3K3_9FIRM</name>
<sequence>MNAQRARELGGIAQNLRITGLKMVQSAHSGHIGGAFSLSEIMSVLYFEKMNIRPEDPQWEDRDRFVLSKGHATVALYPTLATRGFFPIEDLSTFRNIDSYLSGHAEMKHVPGVDMSTGSLGQGLSTAVGMALAAKQLGKKYTTYAILGDGEIAEGQIWEAFMFAAAHKLDNLIVILDSNKVQLDGTIEEILNTGDITKKFLSFGFHVISIDGHDVQQIAAAIDGGNATEGKPTIIIANTVKGKGISFMEGKSKWHGKTPNDEEFKIAFEELYNKNLKLEG</sequence>
<dbReference type="InterPro" id="IPR029061">
    <property type="entry name" value="THDP-binding"/>
</dbReference>
<keyword evidence="3" id="KW-0786">Thiamine pyrophosphate</keyword>
<accession>A0A369B3K3</accession>
<evidence type="ECO:0000313" key="5">
    <source>
        <dbReference type="EMBL" id="RCX16109.1"/>
    </source>
</evidence>
<comment type="cofactor">
    <cofactor evidence="1">
        <name>thiamine diphosphate</name>
        <dbReference type="ChEBI" id="CHEBI:58937"/>
    </cofactor>
</comment>
<organism evidence="5 6">
    <name type="scientific">Anaerobacterium chartisolvens</name>
    <dbReference type="NCBI Taxonomy" id="1297424"/>
    <lineage>
        <taxon>Bacteria</taxon>
        <taxon>Bacillati</taxon>
        <taxon>Bacillota</taxon>
        <taxon>Clostridia</taxon>
        <taxon>Eubacteriales</taxon>
        <taxon>Oscillospiraceae</taxon>
        <taxon>Anaerobacterium</taxon>
    </lineage>
</organism>
<dbReference type="Gene3D" id="3.40.50.970">
    <property type="match status" value="1"/>
</dbReference>
<proteinExistence type="inferred from homology"/>
<dbReference type="AlphaFoldDB" id="A0A369B3K3"/>
<evidence type="ECO:0000256" key="2">
    <source>
        <dbReference type="ARBA" id="ARBA00007131"/>
    </source>
</evidence>
<feature type="domain" description="Transketolase N-terminal" evidence="4">
    <location>
        <begin position="13"/>
        <end position="266"/>
    </location>
</feature>
<dbReference type="Pfam" id="PF00456">
    <property type="entry name" value="Transketolase_N"/>
    <property type="match status" value="1"/>
</dbReference>
<evidence type="ECO:0000259" key="4">
    <source>
        <dbReference type="Pfam" id="PF00456"/>
    </source>
</evidence>
<evidence type="ECO:0000256" key="3">
    <source>
        <dbReference type="ARBA" id="ARBA00023052"/>
    </source>
</evidence>
<dbReference type="Proteomes" id="UP000253034">
    <property type="component" value="Unassembled WGS sequence"/>
</dbReference>
<dbReference type="EMBL" id="QPJT01000012">
    <property type="protein sequence ID" value="RCX16109.1"/>
    <property type="molecule type" value="Genomic_DNA"/>
</dbReference>